<evidence type="ECO:0000313" key="2">
    <source>
        <dbReference type="EMBL" id="NER29745.1"/>
    </source>
</evidence>
<comment type="caution">
    <text evidence="2">The sequence shown here is derived from an EMBL/GenBank/DDBJ whole genome shotgun (WGS) entry which is preliminary data.</text>
</comment>
<feature type="region of interest" description="Disordered" evidence="1">
    <location>
        <begin position="1"/>
        <end position="32"/>
    </location>
</feature>
<sequence>MNKSKYGDLIKQARKPDNQKTSPTDATDNAAEPEVNLCVKVPISLRRHWSAEAKRTGVTMTQVIVSALKARFGEPD</sequence>
<accession>A0A6B3NFL9</accession>
<evidence type="ECO:0000256" key="1">
    <source>
        <dbReference type="SAM" id="MobiDB-lite"/>
    </source>
</evidence>
<reference evidence="2" key="1">
    <citation type="submission" date="2019-11" db="EMBL/GenBank/DDBJ databases">
        <title>Genomic insights into an expanded diversity of filamentous marine cyanobacteria reveals the extraordinary biosynthetic potential of Moorea and Okeania.</title>
        <authorList>
            <person name="Ferreira Leao T."/>
            <person name="Wang M."/>
            <person name="Moss N."/>
            <person name="Da Silva R."/>
            <person name="Sanders J."/>
            <person name="Nurk S."/>
            <person name="Gurevich A."/>
            <person name="Humphrey G."/>
            <person name="Reher R."/>
            <person name="Zhu Q."/>
            <person name="Belda-Ferre P."/>
            <person name="Glukhov E."/>
            <person name="Rex R."/>
            <person name="Dorrestein P.C."/>
            <person name="Knight R."/>
            <person name="Pevzner P."/>
            <person name="Gerwick W.H."/>
            <person name="Gerwick L."/>
        </authorList>
    </citation>
    <scope>NUCLEOTIDE SEQUENCE</scope>
    <source>
        <strain evidence="2">SIO1C4</strain>
    </source>
</reference>
<proteinExistence type="predicted"/>
<organism evidence="2">
    <name type="scientific">Symploca sp. SIO1C4</name>
    <dbReference type="NCBI Taxonomy" id="2607765"/>
    <lineage>
        <taxon>Bacteria</taxon>
        <taxon>Bacillati</taxon>
        <taxon>Cyanobacteriota</taxon>
        <taxon>Cyanophyceae</taxon>
        <taxon>Coleofasciculales</taxon>
        <taxon>Coleofasciculaceae</taxon>
        <taxon>Symploca</taxon>
    </lineage>
</organism>
<protein>
    <submittedName>
        <fullName evidence="2">Uncharacterized protein</fullName>
    </submittedName>
</protein>
<name>A0A6B3NFL9_9CYAN</name>
<dbReference type="AlphaFoldDB" id="A0A6B3NFL9"/>
<gene>
    <name evidence="2" type="ORF">F6J89_19535</name>
</gene>
<dbReference type="EMBL" id="JAAHFQ010000422">
    <property type="protein sequence ID" value="NER29745.1"/>
    <property type="molecule type" value="Genomic_DNA"/>
</dbReference>